<proteinExistence type="predicted"/>
<name>A0ABN9SJ76_9DINO</name>
<evidence type="ECO:0000313" key="2">
    <source>
        <dbReference type="Proteomes" id="UP001189429"/>
    </source>
</evidence>
<reference evidence="1" key="1">
    <citation type="submission" date="2023-10" db="EMBL/GenBank/DDBJ databases">
        <authorList>
            <person name="Chen Y."/>
            <person name="Shah S."/>
            <person name="Dougan E. K."/>
            <person name="Thang M."/>
            <person name="Chan C."/>
        </authorList>
    </citation>
    <scope>NUCLEOTIDE SEQUENCE [LARGE SCALE GENOMIC DNA]</scope>
</reference>
<keyword evidence="2" id="KW-1185">Reference proteome</keyword>
<dbReference type="Proteomes" id="UP001189429">
    <property type="component" value="Unassembled WGS sequence"/>
</dbReference>
<feature type="non-terminal residue" evidence="1">
    <location>
        <position position="1"/>
    </location>
</feature>
<organism evidence="1 2">
    <name type="scientific">Prorocentrum cordatum</name>
    <dbReference type="NCBI Taxonomy" id="2364126"/>
    <lineage>
        <taxon>Eukaryota</taxon>
        <taxon>Sar</taxon>
        <taxon>Alveolata</taxon>
        <taxon>Dinophyceae</taxon>
        <taxon>Prorocentrales</taxon>
        <taxon>Prorocentraceae</taxon>
        <taxon>Prorocentrum</taxon>
    </lineage>
</organism>
<gene>
    <name evidence="1" type="ORF">PCOR1329_LOCUS30021</name>
</gene>
<feature type="non-terminal residue" evidence="1">
    <location>
        <position position="288"/>
    </location>
</feature>
<accession>A0ABN9SJ76</accession>
<sequence length="288" mass="31819">ATFGPTRSSLAELSQTTLEAWVSAQIASPVGSHREYYRKRVNSRIVTDQWGGTDYSHLGFPRSRCSAGSRWHAFALKRADRTKRVQITGNKMYVDGAHRSDIDPDYTLNGMKAPDNCTDKIAWPSMGDCANIVSWGWPLHVCNVWTAWIENLYCQQTCFDAGWPYTGDDCSPGWASLEYDGFLCTVEEELGGIVTLSTSAGCEGDTTTTFRNPTIWFNTSVTPEALSFQQVRPGVVTLAQNYGTGACDLGEFVYDGGQYYLEDPRLELLQNDLTSPSGGELNTCRAVP</sequence>
<protein>
    <submittedName>
        <fullName evidence="1">Uncharacterized protein</fullName>
    </submittedName>
</protein>
<comment type="caution">
    <text evidence="1">The sequence shown here is derived from an EMBL/GenBank/DDBJ whole genome shotgun (WGS) entry which is preliminary data.</text>
</comment>
<dbReference type="EMBL" id="CAUYUJ010011445">
    <property type="protein sequence ID" value="CAK0831760.1"/>
    <property type="molecule type" value="Genomic_DNA"/>
</dbReference>
<evidence type="ECO:0000313" key="1">
    <source>
        <dbReference type="EMBL" id="CAK0831760.1"/>
    </source>
</evidence>